<sequence length="161" mass="18796">MATPPAKRKLFSLNVKQKREICIYHIENPGKTQKQIAEFFCAKFGEVVGKRTIGNILANMQLWMNQVTHPGSAKRLRYAKYGRLEEALQVWYADARMTNLEISDSVLKEKAKEIGSELGMDYLKLKYSNGWLHRFKNRCVSKSFIKSYNREYIFLCYRLSA</sequence>
<dbReference type="SMART" id="SM00674">
    <property type="entry name" value="CENPB"/>
    <property type="match status" value="1"/>
</dbReference>
<name>A0AAD8FIZ2_BIOPF</name>
<dbReference type="InterPro" id="IPR050863">
    <property type="entry name" value="CenT-Element_Derived"/>
</dbReference>
<dbReference type="Gene3D" id="1.10.10.60">
    <property type="entry name" value="Homeodomain-like"/>
    <property type="match status" value="2"/>
</dbReference>
<dbReference type="GO" id="GO:0005634">
    <property type="term" value="C:nucleus"/>
    <property type="evidence" value="ECO:0007669"/>
    <property type="project" value="TreeGrafter"/>
</dbReference>
<evidence type="ECO:0000313" key="4">
    <source>
        <dbReference type="Proteomes" id="UP001233172"/>
    </source>
</evidence>
<dbReference type="Proteomes" id="UP001233172">
    <property type="component" value="Unassembled WGS sequence"/>
</dbReference>
<reference evidence="3" key="2">
    <citation type="submission" date="2023-04" db="EMBL/GenBank/DDBJ databases">
        <authorList>
            <person name="Bu L."/>
            <person name="Lu L."/>
            <person name="Laidemitt M.R."/>
            <person name="Zhang S.M."/>
            <person name="Mutuku M."/>
            <person name="Mkoji G."/>
            <person name="Steinauer M."/>
            <person name="Loker E.S."/>
        </authorList>
    </citation>
    <scope>NUCLEOTIDE SEQUENCE</scope>
    <source>
        <strain evidence="3">KasaAsao</strain>
        <tissue evidence="3">Whole Snail</tissue>
    </source>
</reference>
<gene>
    <name evidence="3" type="ORF">Bpfe_005177</name>
</gene>
<comment type="caution">
    <text evidence="3">The sequence shown here is derived from an EMBL/GenBank/DDBJ whole genome shotgun (WGS) entry which is preliminary data.</text>
</comment>
<dbReference type="AlphaFoldDB" id="A0AAD8FIZ2"/>
<keyword evidence="4" id="KW-1185">Reference proteome</keyword>
<accession>A0AAD8FIZ2</accession>
<dbReference type="GO" id="GO:0003677">
    <property type="term" value="F:DNA binding"/>
    <property type="evidence" value="ECO:0007669"/>
    <property type="project" value="UniProtKB-KW"/>
</dbReference>
<organism evidence="3 4">
    <name type="scientific">Biomphalaria pfeifferi</name>
    <name type="common">Bloodfluke planorb</name>
    <name type="synonym">Freshwater snail</name>
    <dbReference type="NCBI Taxonomy" id="112525"/>
    <lineage>
        <taxon>Eukaryota</taxon>
        <taxon>Metazoa</taxon>
        <taxon>Spiralia</taxon>
        <taxon>Lophotrochozoa</taxon>
        <taxon>Mollusca</taxon>
        <taxon>Gastropoda</taxon>
        <taxon>Heterobranchia</taxon>
        <taxon>Euthyneura</taxon>
        <taxon>Panpulmonata</taxon>
        <taxon>Hygrophila</taxon>
        <taxon>Lymnaeoidea</taxon>
        <taxon>Planorbidae</taxon>
        <taxon>Biomphalaria</taxon>
    </lineage>
</organism>
<dbReference type="InterPro" id="IPR006600">
    <property type="entry name" value="HTH_CenpB_DNA-bd_dom"/>
</dbReference>
<proteinExistence type="predicted"/>
<dbReference type="InterPro" id="IPR009057">
    <property type="entry name" value="Homeodomain-like_sf"/>
</dbReference>
<keyword evidence="1" id="KW-0238">DNA-binding</keyword>
<evidence type="ECO:0000313" key="3">
    <source>
        <dbReference type="EMBL" id="KAK0065151.1"/>
    </source>
</evidence>
<reference evidence="3" key="1">
    <citation type="journal article" date="2023" name="PLoS Negl. Trop. Dis.">
        <title>A genome sequence for Biomphalaria pfeifferi, the major vector snail for the human-infecting parasite Schistosoma mansoni.</title>
        <authorList>
            <person name="Bu L."/>
            <person name="Lu L."/>
            <person name="Laidemitt M.R."/>
            <person name="Zhang S.M."/>
            <person name="Mutuku M."/>
            <person name="Mkoji G."/>
            <person name="Steinauer M."/>
            <person name="Loker E.S."/>
        </authorList>
    </citation>
    <scope>NUCLEOTIDE SEQUENCE</scope>
    <source>
        <strain evidence="3">KasaAsao</strain>
    </source>
</reference>
<evidence type="ECO:0000256" key="1">
    <source>
        <dbReference type="ARBA" id="ARBA00023125"/>
    </source>
</evidence>
<protein>
    <submittedName>
        <fullName evidence="3">Tigger transposable element-derived protein 4</fullName>
    </submittedName>
</protein>
<evidence type="ECO:0000259" key="2">
    <source>
        <dbReference type="PROSITE" id="PS51253"/>
    </source>
</evidence>
<dbReference type="PANTHER" id="PTHR19303">
    <property type="entry name" value="TRANSPOSON"/>
    <property type="match status" value="1"/>
</dbReference>
<dbReference type="Pfam" id="PF03221">
    <property type="entry name" value="HTH_Tnp_Tc5"/>
    <property type="match status" value="1"/>
</dbReference>
<dbReference type="PROSITE" id="PS51253">
    <property type="entry name" value="HTH_CENPB"/>
    <property type="match status" value="1"/>
</dbReference>
<dbReference type="EMBL" id="JASAOG010000014">
    <property type="protein sequence ID" value="KAK0065151.1"/>
    <property type="molecule type" value="Genomic_DNA"/>
</dbReference>
<dbReference type="PANTHER" id="PTHR19303:SF73">
    <property type="entry name" value="PROTEIN PDC2"/>
    <property type="match status" value="1"/>
</dbReference>
<feature type="domain" description="HTH CENPB-type" evidence="2">
    <location>
        <begin position="72"/>
        <end position="145"/>
    </location>
</feature>
<dbReference type="SUPFAM" id="SSF46689">
    <property type="entry name" value="Homeodomain-like"/>
    <property type="match status" value="1"/>
</dbReference>